<dbReference type="GO" id="GO:0046394">
    <property type="term" value="P:carboxylic acid biosynthetic process"/>
    <property type="evidence" value="ECO:0007669"/>
    <property type="project" value="UniProtKB-ARBA"/>
</dbReference>
<dbReference type="InterPro" id="IPR050740">
    <property type="entry name" value="Aldehyde_DH_Superfamily"/>
</dbReference>
<evidence type="ECO:0000259" key="15">
    <source>
        <dbReference type="Pfam" id="PF01765"/>
    </source>
</evidence>
<comment type="catalytic activity">
    <reaction evidence="8">
        <text>succinate semialdehyde + NAD(+) + H2O = succinate + NADH + 2 H(+)</text>
        <dbReference type="Rhea" id="RHEA:13217"/>
        <dbReference type="ChEBI" id="CHEBI:15377"/>
        <dbReference type="ChEBI" id="CHEBI:15378"/>
        <dbReference type="ChEBI" id="CHEBI:30031"/>
        <dbReference type="ChEBI" id="CHEBI:57540"/>
        <dbReference type="ChEBI" id="CHEBI:57706"/>
        <dbReference type="ChEBI" id="CHEBI:57945"/>
        <dbReference type="EC" id="1.2.1.16"/>
    </reaction>
</comment>
<dbReference type="Gene3D" id="1.10.132.20">
    <property type="entry name" value="Ribosome-recycling factor"/>
    <property type="match status" value="1"/>
</dbReference>
<dbReference type="FunFam" id="3.40.309.10:FF:000004">
    <property type="entry name" value="Succinate-semialdehyde dehydrogenase I"/>
    <property type="match status" value="1"/>
</dbReference>
<comment type="similarity">
    <text evidence="2 11">Belongs to the aldehyde dehydrogenase family.</text>
</comment>
<dbReference type="EC" id="1.2.1.24" evidence="3"/>
<evidence type="ECO:0000256" key="2">
    <source>
        <dbReference type="ARBA" id="ARBA00009986"/>
    </source>
</evidence>
<feature type="region of interest" description="Disordered" evidence="13">
    <location>
        <begin position="529"/>
        <end position="571"/>
    </location>
</feature>
<keyword evidence="5 11" id="KW-0560">Oxidoreductase</keyword>
<dbReference type="InterPro" id="IPR029510">
    <property type="entry name" value="Ald_DH_CS_GLU"/>
</dbReference>
<dbReference type="InterPro" id="IPR010102">
    <property type="entry name" value="Succ_semiAld_DH"/>
</dbReference>
<dbReference type="PROSITE" id="PS00687">
    <property type="entry name" value="ALDEHYDE_DEHYDR_GLU"/>
    <property type="match status" value="1"/>
</dbReference>
<dbReference type="GO" id="GO:0009450">
    <property type="term" value="P:gamma-aminobutyric acid catabolic process"/>
    <property type="evidence" value="ECO:0007669"/>
    <property type="project" value="InterPro"/>
</dbReference>
<evidence type="ECO:0000256" key="11">
    <source>
        <dbReference type="RuleBase" id="RU003345"/>
    </source>
</evidence>
<dbReference type="NCBIfam" id="TIGR01780">
    <property type="entry name" value="SSADH"/>
    <property type="match status" value="1"/>
</dbReference>
<dbReference type="InterPro" id="IPR015590">
    <property type="entry name" value="Aldehyde_DH_dom"/>
</dbReference>
<organism evidence="16 17">
    <name type="scientific">Geosmithia morbida</name>
    <dbReference type="NCBI Taxonomy" id="1094350"/>
    <lineage>
        <taxon>Eukaryota</taxon>
        <taxon>Fungi</taxon>
        <taxon>Dikarya</taxon>
        <taxon>Ascomycota</taxon>
        <taxon>Pezizomycotina</taxon>
        <taxon>Sordariomycetes</taxon>
        <taxon>Hypocreomycetidae</taxon>
        <taxon>Hypocreales</taxon>
        <taxon>Bionectriaceae</taxon>
        <taxon>Geosmithia</taxon>
    </lineage>
</organism>
<dbReference type="PROSITE" id="PS00070">
    <property type="entry name" value="ALDEHYDE_DEHYDR_CYS"/>
    <property type="match status" value="1"/>
</dbReference>
<dbReference type="InterPro" id="IPR016163">
    <property type="entry name" value="Ald_DH_C"/>
</dbReference>
<feature type="domain" description="Aldehyde dehydrogenase" evidence="14">
    <location>
        <begin position="22"/>
        <end position="484"/>
    </location>
</feature>
<dbReference type="GO" id="GO:0004777">
    <property type="term" value="F:succinate-semialdehyde dehydrogenase (NAD+) activity"/>
    <property type="evidence" value="ECO:0007669"/>
    <property type="project" value="UniProtKB-EC"/>
</dbReference>
<dbReference type="SUPFAM" id="SSF55194">
    <property type="entry name" value="Ribosome recycling factor, RRF"/>
    <property type="match status" value="1"/>
</dbReference>
<evidence type="ECO:0000256" key="13">
    <source>
        <dbReference type="SAM" id="MobiDB-lite"/>
    </source>
</evidence>
<dbReference type="InterPro" id="IPR036191">
    <property type="entry name" value="RRF_sf"/>
</dbReference>
<accession>A0A9P4Z1V3</accession>
<dbReference type="GeneID" id="55970181"/>
<gene>
    <name evidence="16" type="ORF">GMORB2_3953</name>
</gene>
<dbReference type="InterPro" id="IPR016160">
    <property type="entry name" value="Ald_DH_CS_CYS"/>
</dbReference>
<feature type="active site" evidence="10">
    <location>
        <position position="260"/>
    </location>
</feature>
<feature type="compositionally biased region" description="Low complexity" evidence="13">
    <location>
        <begin position="529"/>
        <end position="544"/>
    </location>
</feature>
<proteinExistence type="inferred from homology"/>
<evidence type="ECO:0000313" key="16">
    <source>
        <dbReference type="EMBL" id="KAF4125114.1"/>
    </source>
</evidence>
<dbReference type="EMBL" id="JAANYQ010000003">
    <property type="protein sequence ID" value="KAF4125114.1"/>
    <property type="molecule type" value="Genomic_DNA"/>
</dbReference>
<evidence type="ECO:0000256" key="4">
    <source>
        <dbReference type="ARBA" id="ARBA00019842"/>
    </source>
</evidence>
<dbReference type="Proteomes" id="UP000749293">
    <property type="component" value="Unassembled WGS sequence"/>
</dbReference>
<evidence type="ECO:0000256" key="7">
    <source>
        <dbReference type="ARBA" id="ARBA00050387"/>
    </source>
</evidence>
<keyword evidence="12" id="KW-0175">Coiled coil</keyword>
<dbReference type="FunFam" id="3.40.605.10:FF:000026">
    <property type="entry name" value="Aldehyde dehydrogenase, putative"/>
    <property type="match status" value="1"/>
</dbReference>
<dbReference type="Pfam" id="PF01765">
    <property type="entry name" value="RRF"/>
    <property type="match status" value="1"/>
</dbReference>
<dbReference type="InterPro" id="IPR023584">
    <property type="entry name" value="Ribosome_recyc_fac_dom"/>
</dbReference>
<dbReference type="GO" id="GO:0004030">
    <property type="term" value="F:aldehyde dehydrogenase [NAD(P)+] activity"/>
    <property type="evidence" value="ECO:0007669"/>
    <property type="project" value="UniProtKB-ARBA"/>
</dbReference>
<evidence type="ECO:0000256" key="8">
    <source>
        <dbReference type="ARBA" id="ARBA00052698"/>
    </source>
</evidence>
<dbReference type="AlphaFoldDB" id="A0A9P4Z1V3"/>
<evidence type="ECO:0000256" key="12">
    <source>
        <dbReference type="SAM" id="Coils"/>
    </source>
</evidence>
<keyword evidence="17" id="KW-1185">Reference proteome</keyword>
<feature type="domain" description="Ribosome recycling factor" evidence="15">
    <location>
        <begin position="587"/>
        <end position="764"/>
    </location>
</feature>
<dbReference type="InterPro" id="IPR016162">
    <property type="entry name" value="Ald_DH_N"/>
</dbReference>
<reference evidence="16" key="1">
    <citation type="submission" date="2020-03" db="EMBL/GenBank/DDBJ databases">
        <title>Site-based positive gene gene selection in Geosmithia morbida across the United States reveals a broad range of putative effectors and factors for local host and environmental adapation.</title>
        <authorList>
            <person name="Onufrak A."/>
            <person name="Murdoch R.W."/>
            <person name="Gazis R."/>
            <person name="Huff M."/>
            <person name="Staton M."/>
            <person name="Klingeman W."/>
            <person name="Hadziabdic D."/>
        </authorList>
    </citation>
    <scope>NUCLEOTIDE SEQUENCE</scope>
    <source>
        <strain evidence="16">1262</strain>
    </source>
</reference>
<protein>
    <recommendedName>
        <fullName evidence="4">Succinate-semialdehyde dehydrogenase, mitochondrial</fullName>
        <ecNumber evidence="9">1.2.1.16</ecNumber>
        <ecNumber evidence="3">1.2.1.24</ecNumber>
    </recommendedName>
    <alternativeName>
        <fullName evidence="6">NAD(+)-dependent succinic semialdehyde dehydrogenase</fullName>
    </alternativeName>
</protein>
<comment type="pathway">
    <text evidence="1">Amino-acid degradation; 4-aminobutanoate degradation.</text>
</comment>
<evidence type="ECO:0000313" key="17">
    <source>
        <dbReference type="Proteomes" id="UP000749293"/>
    </source>
</evidence>
<dbReference type="RefSeq" id="XP_035323766.1">
    <property type="nucleotide sequence ID" value="XM_035465929.1"/>
</dbReference>
<dbReference type="Gene3D" id="3.40.605.10">
    <property type="entry name" value="Aldehyde Dehydrogenase, Chain A, domain 1"/>
    <property type="match status" value="1"/>
</dbReference>
<dbReference type="Gene3D" id="3.40.309.10">
    <property type="entry name" value="Aldehyde Dehydrogenase, Chain A, domain 2"/>
    <property type="match status" value="1"/>
</dbReference>
<evidence type="ECO:0000256" key="10">
    <source>
        <dbReference type="PROSITE-ProRule" id="PRU10007"/>
    </source>
</evidence>
<sequence>MAPQLKDPSLLKQNVCFVNGEWKAAKSGKTFEVTDPGTGKLVGTSPEFTAEDTQEAIDAASVALSSFRKLTGRERARLLRRWYDELVANAEDIATLITWENGKPLADARGEATYAANFYEWFSEEAPRIYGDTIGTATASNRVVTYREPIGVCGFITPWNFPAAMITRKVGPALAAGCTVVCKAPGETPFTALAIAELGVRAGIPKGVFNVVTALNNTIEVGQTLTSAPAIRKVSFTGSTGVGKVLMKQSADTLKKLSMELGGNAPLIVFDDAELDVAVAGAITSKFRSSGQTCVCANRIYVQKGIYDEFVARFAAKVREFKVGNGFDEGTTHGPLIHSRAIEKVDAHVRDAVTKGATVLVGGQKLPNLGSNFFQPTVIRDMTSDMDIASQETFGPVAGIFPFSSEQEVVSLANKAEVGLAGYFFSRDIERVYRVAEALEVGMVGVNTGLISDTAAPFGGVKQSGFGREGSKYGIEEYQIIKTITFGGMGKPLQIRFPPSYRPLAMAAIAAPIRTFSASTALYKKRKIAPASNSPNNNNGGSSSKAMYSPTKVDGGSSNGGAQPDPEDPLNFSAVTEAYAPIDAHFKSQLHSLLNGGRFNPDSLGGLQVSVKTQVPADDGTGAVLTDVETFPLRELCQVVPRPGRTISLLVNERDYVKPIMSAVQASPDFNQQPQRSDDNDLELVLRVQMERKEDLIRRLRDATQTWRDRVRHARTKHDKVLKEWKKNKVLTTDVARKAETELQKLQNKKMKEIDDEEARAMKQLERNSS</sequence>
<comment type="caution">
    <text evidence="16">The sequence shown here is derived from an EMBL/GenBank/DDBJ whole genome shotgun (WGS) entry which is preliminary data.</text>
</comment>
<dbReference type="FunFam" id="3.40.605.10:FF:000005">
    <property type="entry name" value="Succinate-semialdehyde dehydrogenase I"/>
    <property type="match status" value="1"/>
</dbReference>
<dbReference type="SUPFAM" id="SSF53720">
    <property type="entry name" value="ALDH-like"/>
    <property type="match status" value="1"/>
</dbReference>
<evidence type="ECO:0000256" key="6">
    <source>
        <dbReference type="ARBA" id="ARBA00030806"/>
    </source>
</evidence>
<evidence type="ECO:0000256" key="1">
    <source>
        <dbReference type="ARBA" id="ARBA00005176"/>
    </source>
</evidence>
<name>A0A9P4Z1V3_9HYPO</name>
<dbReference type="InterPro" id="IPR016161">
    <property type="entry name" value="Ald_DH/histidinol_DH"/>
</dbReference>
<dbReference type="EC" id="1.2.1.16" evidence="9"/>
<feature type="coiled-coil region" evidence="12">
    <location>
        <begin position="686"/>
        <end position="768"/>
    </location>
</feature>
<dbReference type="PANTHER" id="PTHR43353:SF5">
    <property type="entry name" value="SUCCINATE-SEMIALDEHYDE DEHYDROGENASE, MITOCHONDRIAL"/>
    <property type="match status" value="1"/>
</dbReference>
<evidence type="ECO:0000256" key="3">
    <source>
        <dbReference type="ARBA" id="ARBA00013051"/>
    </source>
</evidence>
<dbReference type="Pfam" id="PF00171">
    <property type="entry name" value="Aldedh"/>
    <property type="match status" value="1"/>
</dbReference>
<dbReference type="CDD" id="cd07103">
    <property type="entry name" value="ALDH_F5_SSADH_GabD"/>
    <property type="match status" value="1"/>
</dbReference>
<comment type="catalytic activity">
    <reaction evidence="7">
        <text>succinate semialdehyde + NADP(+) + H2O = succinate + NADPH + 2 H(+)</text>
        <dbReference type="Rhea" id="RHEA:13213"/>
        <dbReference type="ChEBI" id="CHEBI:15377"/>
        <dbReference type="ChEBI" id="CHEBI:15378"/>
        <dbReference type="ChEBI" id="CHEBI:30031"/>
        <dbReference type="ChEBI" id="CHEBI:57706"/>
        <dbReference type="ChEBI" id="CHEBI:57783"/>
        <dbReference type="ChEBI" id="CHEBI:58349"/>
        <dbReference type="EC" id="1.2.1.16"/>
    </reaction>
</comment>
<evidence type="ECO:0000256" key="9">
    <source>
        <dbReference type="ARBA" id="ARBA00067047"/>
    </source>
</evidence>
<dbReference type="OrthoDB" id="310895at2759"/>
<dbReference type="PANTHER" id="PTHR43353">
    <property type="entry name" value="SUCCINATE-SEMIALDEHYDE DEHYDROGENASE, MITOCHONDRIAL"/>
    <property type="match status" value="1"/>
</dbReference>
<evidence type="ECO:0000256" key="5">
    <source>
        <dbReference type="ARBA" id="ARBA00023002"/>
    </source>
</evidence>
<evidence type="ECO:0000259" key="14">
    <source>
        <dbReference type="Pfam" id="PF00171"/>
    </source>
</evidence>
<dbReference type="GO" id="GO:0005737">
    <property type="term" value="C:cytoplasm"/>
    <property type="evidence" value="ECO:0007669"/>
    <property type="project" value="TreeGrafter"/>
</dbReference>
<dbReference type="Gene3D" id="3.30.1360.40">
    <property type="match status" value="1"/>
</dbReference>